<protein>
    <submittedName>
        <fullName evidence="1">Uncharacterized protein</fullName>
    </submittedName>
</protein>
<keyword evidence="2" id="KW-1185">Reference proteome</keyword>
<evidence type="ECO:0000313" key="2">
    <source>
        <dbReference type="Proteomes" id="UP000187203"/>
    </source>
</evidence>
<evidence type="ECO:0000313" key="1">
    <source>
        <dbReference type="EMBL" id="OMP01190.1"/>
    </source>
</evidence>
<dbReference type="OrthoDB" id="673776at2759"/>
<reference evidence="2" key="1">
    <citation type="submission" date="2013-09" db="EMBL/GenBank/DDBJ databases">
        <title>Corchorus olitorius genome sequencing.</title>
        <authorList>
            <person name="Alam M."/>
            <person name="Haque M.S."/>
            <person name="Islam M.S."/>
            <person name="Emdad E.M."/>
            <person name="Islam M.M."/>
            <person name="Ahmed B."/>
            <person name="Halim A."/>
            <person name="Hossen Q.M.M."/>
            <person name="Hossain M.Z."/>
            <person name="Ahmed R."/>
            <person name="Khan M.M."/>
            <person name="Islam R."/>
            <person name="Rashid M.M."/>
            <person name="Khan S.A."/>
            <person name="Rahman M.S."/>
            <person name="Alam M."/>
            <person name="Yahiya A.S."/>
            <person name="Khan M.S."/>
            <person name="Azam M.S."/>
            <person name="Haque T."/>
            <person name="Lashkar M.Z.H."/>
            <person name="Akhand A.I."/>
            <person name="Morshed G."/>
            <person name="Roy S."/>
            <person name="Uddin K.S."/>
            <person name="Rabeya T."/>
            <person name="Hossain A.S."/>
            <person name="Chowdhury A."/>
            <person name="Snigdha A.R."/>
            <person name="Mortoza M.S."/>
            <person name="Matin S.A."/>
            <person name="Hoque S.M.E."/>
            <person name="Islam M.K."/>
            <person name="Roy D.K."/>
            <person name="Haider R."/>
            <person name="Moosa M.M."/>
            <person name="Elias S.M."/>
            <person name="Hasan A.M."/>
            <person name="Jahan S."/>
            <person name="Shafiuddin M."/>
            <person name="Mahmood N."/>
            <person name="Shommy N.S."/>
        </authorList>
    </citation>
    <scope>NUCLEOTIDE SEQUENCE [LARGE SCALE GENOMIC DNA]</scope>
    <source>
        <strain evidence="2">cv. O-4</strain>
    </source>
</reference>
<dbReference type="AlphaFoldDB" id="A0A1R3K270"/>
<accession>A0A1R3K270</accession>
<dbReference type="Proteomes" id="UP000187203">
    <property type="component" value="Unassembled WGS sequence"/>
</dbReference>
<dbReference type="EMBL" id="AWUE01014823">
    <property type="protein sequence ID" value="OMP01190.1"/>
    <property type="molecule type" value="Genomic_DNA"/>
</dbReference>
<organism evidence="1 2">
    <name type="scientific">Corchorus olitorius</name>
    <dbReference type="NCBI Taxonomy" id="93759"/>
    <lineage>
        <taxon>Eukaryota</taxon>
        <taxon>Viridiplantae</taxon>
        <taxon>Streptophyta</taxon>
        <taxon>Embryophyta</taxon>
        <taxon>Tracheophyta</taxon>
        <taxon>Spermatophyta</taxon>
        <taxon>Magnoliopsida</taxon>
        <taxon>eudicotyledons</taxon>
        <taxon>Gunneridae</taxon>
        <taxon>Pentapetalae</taxon>
        <taxon>rosids</taxon>
        <taxon>malvids</taxon>
        <taxon>Malvales</taxon>
        <taxon>Malvaceae</taxon>
        <taxon>Grewioideae</taxon>
        <taxon>Apeibeae</taxon>
        <taxon>Corchorus</taxon>
    </lineage>
</organism>
<gene>
    <name evidence="1" type="ORF">COLO4_12090</name>
</gene>
<name>A0A1R3K270_9ROSI</name>
<proteinExistence type="predicted"/>
<sequence>MKVKPSLEVEEHSFNTLCCGRQAQPIKHLNLDDNRLKSLAAALENLSRHQYFSDWRPEMSIFKLVYILCFPELEELLETSKILACKLENIGSIACLYAMEGKLVELAALLMVTCKKLITTSKENSQNCYSSGEIMAMRQCFISEIQSIIDEETKFIGQNQSGIQMCKYRKQIMSSALLLLDVFEEVGLEIDHYRQRIKYKGLKKVKVAEDLQYFIWIAGFILKEKDTNLQDMMWFSQIFAVNDAARSMDSNLYKPKESKCVGAMSSGSQMASFSGLSTRSFHTSRIGNSKLVETQTSRIQPNLGFDKKWAVFVVVLSRGELSAYDSSFIFCHFKSTLS</sequence>
<comment type="caution">
    <text evidence="1">The sequence shown here is derived from an EMBL/GenBank/DDBJ whole genome shotgun (WGS) entry which is preliminary data.</text>
</comment>